<dbReference type="AlphaFoldDB" id="A0A938BUX8"/>
<dbReference type="PANTHER" id="PTHR47197">
    <property type="entry name" value="PROTEIN NIRF"/>
    <property type="match status" value="1"/>
</dbReference>
<evidence type="ECO:0000313" key="1">
    <source>
        <dbReference type="EMBL" id="MBM3332458.1"/>
    </source>
</evidence>
<dbReference type="EMBL" id="VGIR01000089">
    <property type="protein sequence ID" value="MBM3332458.1"/>
    <property type="molecule type" value="Genomic_DNA"/>
</dbReference>
<reference evidence="1" key="1">
    <citation type="submission" date="2019-03" db="EMBL/GenBank/DDBJ databases">
        <title>Lake Tanganyika Metagenome-Assembled Genomes (MAGs).</title>
        <authorList>
            <person name="Tran P."/>
        </authorList>
    </citation>
    <scope>NUCLEOTIDE SEQUENCE</scope>
    <source>
        <strain evidence="1">K_DeepCast_150m_m2_040</strain>
    </source>
</reference>
<name>A0A938BUX8_UNCW3</name>
<dbReference type="Proteomes" id="UP000779900">
    <property type="component" value="Unassembled WGS sequence"/>
</dbReference>
<accession>A0A938BUX8</accession>
<sequence>MRTALLVACVALLAGVGLAQDSLYVRLVGRWGAGQTNGVAVDGGYAYVAGLSDAIAGLHVISIADPSNPSRVGVCSTLAVPRGVAVSGEYAYYADDVAGLRVISISDPTRPFEVGRCTTRAAYGVTVRGDHAYVIDSAGLSVVSIADPHRPVEVGYGRKPPGWQSWWHVEVVGDYAYVAAGGGGLRVISIIDPTHPTEVGSYEPGAVTGLALSDGRVFIGGDSNFRVVSVADPAHPVEIGRLDSVVMFPTAIAVTHGYAFVANQTSAALQVVSIADPTRPCKAGHYSGAYGWDVVADGDYVYHCASGLRIYQFYQLGDLDIDSDSLDVAADTLRLRRWTTVPSTSFRLSDGVAIGGISTEKPRDSQRVASPPWERTLGVTVGAGAQFECAYAEFILANTSASYNPDSIDGPSVSPVDSLRCTGTLTGPGGTIDSFVIPNMPAMLAQGQTMVCTLAAYVPVGFSDGDYTGSIYVSGKDTADLQVYESCYVLVRKLGDLDIDNDSLDVVADTIRMCPRLASAGPPLVYTEFALGEFLLTNTSESYNPDTADGPSHSTVRSLRFTAALAGPRGTIDSIFIRSLPESLVLGQAMVCTLAAYVPPELPDGDYSGPVVISRSDTLEPPLAETVYALVTKLGDLDVDHDSLDVAGDTMSVRLRPVYVPSGMARFMLANTSQSYNPDAADGPSHSPLREFKVEAEVEGQNGTLDSIYVLNLPESLAVGQAVECTLALVLRAGATPDDYGGWVFISAMDSLGFSAQDSFAVVVKGAEPHQSLDSLRVAPIPFKPNQNPEHDAIHFQGLSAGARVTVYDASGQSVWSATEQGDGHLKWDAKVASGIYVYLVVSADGKSSKVGKLSVIR</sequence>
<dbReference type="InterPro" id="IPR051200">
    <property type="entry name" value="Host-pathogen_enzymatic-act"/>
</dbReference>
<protein>
    <submittedName>
        <fullName evidence="1">T9SS type A sorting domain-containing protein</fullName>
    </submittedName>
</protein>
<dbReference type="Pfam" id="PF08309">
    <property type="entry name" value="LVIVD"/>
    <property type="match status" value="6"/>
</dbReference>
<proteinExistence type="predicted"/>
<dbReference type="SUPFAM" id="SSF75011">
    <property type="entry name" value="3-carboxy-cis,cis-mucoante lactonizing enzyme"/>
    <property type="match status" value="1"/>
</dbReference>
<comment type="caution">
    <text evidence="1">The sequence shown here is derived from an EMBL/GenBank/DDBJ whole genome shotgun (WGS) entry which is preliminary data.</text>
</comment>
<dbReference type="InterPro" id="IPR013211">
    <property type="entry name" value="LVIVD"/>
</dbReference>
<organism evidence="1 2">
    <name type="scientific">candidate division WOR-3 bacterium</name>
    <dbReference type="NCBI Taxonomy" id="2052148"/>
    <lineage>
        <taxon>Bacteria</taxon>
        <taxon>Bacteria division WOR-3</taxon>
    </lineage>
</organism>
<dbReference type="NCBIfam" id="TIGR04183">
    <property type="entry name" value="Por_Secre_tail"/>
    <property type="match status" value="1"/>
</dbReference>
<dbReference type="PANTHER" id="PTHR47197:SF3">
    <property type="entry name" value="DIHYDRO-HEME D1 DEHYDROGENASE"/>
    <property type="match status" value="1"/>
</dbReference>
<evidence type="ECO:0000313" key="2">
    <source>
        <dbReference type="Proteomes" id="UP000779900"/>
    </source>
</evidence>
<dbReference type="InterPro" id="IPR026444">
    <property type="entry name" value="Secre_tail"/>
</dbReference>
<gene>
    <name evidence="1" type="ORF">FJY68_11535</name>
</gene>